<dbReference type="FunFam" id="2.40.100.10:FF:000133">
    <property type="entry name" value="Peptidyl-prolyl cis-trans isomerase"/>
    <property type="match status" value="1"/>
</dbReference>
<dbReference type="PANTHER" id="PTHR45625">
    <property type="entry name" value="PEPTIDYL-PROLYL CIS-TRANS ISOMERASE-RELATED"/>
    <property type="match status" value="1"/>
</dbReference>
<comment type="function">
    <text evidence="2">PPIases accelerate the folding of proteins. It catalyzes the cis-trans isomerization of proline imidic peptide bonds in oligopeptides.</text>
</comment>
<name>A0ABD3HNP5_9MARC</name>
<dbReference type="InterPro" id="IPR002130">
    <property type="entry name" value="Cyclophilin-type_PPIase_dom"/>
</dbReference>
<keyword evidence="2" id="KW-0697">Rotamase</keyword>
<dbReference type="PRINTS" id="PR00153">
    <property type="entry name" value="CSAPPISMRASE"/>
</dbReference>
<comment type="caution">
    <text evidence="4">The sequence shown here is derived from an EMBL/GenBank/DDBJ whole genome shotgun (WGS) entry which is preliminary data.</text>
</comment>
<sequence>MSVTLACTHGVIDIDLFWKDTPKTCRNFIELCKAGYYDGITFHKIVPDFMCQTGDPSGTGRGGLSIYGSRFNDEISAKHSHDKKGVVSMANFGRNSNSSQFFLILKPSPHLDGKHTVFGQVHEKSLVVLEKMQRVKTKNYTPVYPVKLFVAEVLDDPWDGQPLPPGAKIPLKPLEYKSWKNTADIVLRLNKPSSLERTLLKMGSIAENKIAELII</sequence>
<comment type="catalytic activity">
    <reaction evidence="2">
        <text>[protein]-peptidylproline (omega=180) = [protein]-peptidylproline (omega=0)</text>
        <dbReference type="Rhea" id="RHEA:16237"/>
        <dbReference type="Rhea" id="RHEA-COMP:10747"/>
        <dbReference type="Rhea" id="RHEA-COMP:10748"/>
        <dbReference type="ChEBI" id="CHEBI:83833"/>
        <dbReference type="ChEBI" id="CHEBI:83834"/>
        <dbReference type="EC" id="5.2.1.8"/>
    </reaction>
</comment>
<dbReference type="AlphaFoldDB" id="A0ABD3HNP5"/>
<evidence type="ECO:0000256" key="1">
    <source>
        <dbReference type="ARBA" id="ARBA00023186"/>
    </source>
</evidence>
<evidence type="ECO:0000313" key="5">
    <source>
        <dbReference type="Proteomes" id="UP001633002"/>
    </source>
</evidence>
<keyword evidence="1" id="KW-0143">Chaperone</keyword>
<organism evidence="4 5">
    <name type="scientific">Riccia sorocarpa</name>
    <dbReference type="NCBI Taxonomy" id="122646"/>
    <lineage>
        <taxon>Eukaryota</taxon>
        <taxon>Viridiplantae</taxon>
        <taxon>Streptophyta</taxon>
        <taxon>Embryophyta</taxon>
        <taxon>Marchantiophyta</taxon>
        <taxon>Marchantiopsida</taxon>
        <taxon>Marchantiidae</taxon>
        <taxon>Marchantiales</taxon>
        <taxon>Ricciaceae</taxon>
        <taxon>Riccia</taxon>
    </lineage>
</organism>
<dbReference type="Pfam" id="PF00160">
    <property type="entry name" value="Pro_isomerase"/>
    <property type="match status" value="1"/>
</dbReference>
<dbReference type="EMBL" id="JBJQOH010000003">
    <property type="protein sequence ID" value="KAL3691934.1"/>
    <property type="molecule type" value="Genomic_DNA"/>
</dbReference>
<protein>
    <recommendedName>
        <fullName evidence="2">Peptidyl-prolyl cis-trans isomerase</fullName>
        <shortName evidence="2">PPIase</shortName>
        <ecNumber evidence="2">5.2.1.8</ecNumber>
    </recommendedName>
</protein>
<keyword evidence="2" id="KW-0413">Isomerase</keyword>
<dbReference type="Gene3D" id="2.40.100.10">
    <property type="entry name" value="Cyclophilin-like"/>
    <property type="match status" value="1"/>
</dbReference>
<evidence type="ECO:0000313" key="4">
    <source>
        <dbReference type="EMBL" id="KAL3691934.1"/>
    </source>
</evidence>
<dbReference type="PANTHER" id="PTHR45625:SF12">
    <property type="entry name" value="PEPTIDYL-PROLYL CIS-TRANS ISOMERASE"/>
    <property type="match status" value="1"/>
</dbReference>
<dbReference type="GO" id="GO:0003755">
    <property type="term" value="F:peptidyl-prolyl cis-trans isomerase activity"/>
    <property type="evidence" value="ECO:0007669"/>
    <property type="project" value="UniProtKB-UniRule"/>
</dbReference>
<keyword evidence="5" id="KW-1185">Reference proteome</keyword>
<dbReference type="PROSITE" id="PS50072">
    <property type="entry name" value="CSA_PPIASE_2"/>
    <property type="match status" value="1"/>
</dbReference>
<reference evidence="4 5" key="1">
    <citation type="submission" date="2024-09" db="EMBL/GenBank/DDBJ databases">
        <title>Chromosome-scale assembly of Riccia sorocarpa.</title>
        <authorList>
            <person name="Paukszto L."/>
        </authorList>
    </citation>
    <scope>NUCLEOTIDE SEQUENCE [LARGE SCALE GENOMIC DNA]</scope>
    <source>
        <strain evidence="4">LP-2024</strain>
        <tissue evidence="4">Aerial parts of the thallus</tissue>
    </source>
</reference>
<dbReference type="SUPFAM" id="SSF50891">
    <property type="entry name" value="Cyclophilin-like"/>
    <property type="match status" value="1"/>
</dbReference>
<feature type="domain" description="PPIase cyclophilin-type" evidence="3">
    <location>
        <begin position="10"/>
        <end position="153"/>
    </location>
</feature>
<comment type="similarity">
    <text evidence="2">Belongs to the cyclophilin-type PPIase family.</text>
</comment>
<accession>A0ABD3HNP5</accession>
<dbReference type="InterPro" id="IPR044666">
    <property type="entry name" value="Cyclophilin_A-like"/>
</dbReference>
<dbReference type="EC" id="5.2.1.8" evidence="2"/>
<dbReference type="InterPro" id="IPR029000">
    <property type="entry name" value="Cyclophilin-like_dom_sf"/>
</dbReference>
<evidence type="ECO:0000259" key="3">
    <source>
        <dbReference type="PROSITE" id="PS50072"/>
    </source>
</evidence>
<proteinExistence type="inferred from homology"/>
<gene>
    <name evidence="4" type="ORF">R1sor_005585</name>
</gene>
<dbReference type="Proteomes" id="UP001633002">
    <property type="component" value="Unassembled WGS sequence"/>
</dbReference>
<evidence type="ECO:0000256" key="2">
    <source>
        <dbReference type="RuleBase" id="RU363019"/>
    </source>
</evidence>